<protein>
    <recommendedName>
        <fullName evidence="2">DUF218 domain-containing protein</fullName>
    </recommendedName>
</protein>
<evidence type="ECO:0000259" key="2">
    <source>
        <dbReference type="Pfam" id="PF02698"/>
    </source>
</evidence>
<accession>A0A1S1MTH3</accession>
<dbReference type="PANTHER" id="PTHR30336">
    <property type="entry name" value="INNER MEMBRANE PROTEIN, PROBABLE PERMEASE"/>
    <property type="match status" value="1"/>
</dbReference>
<comment type="caution">
    <text evidence="3">The sequence shown here is derived from an EMBL/GenBank/DDBJ whole genome shotgun (WGS) entry which is preliminary data.</text>
</comment>
<gene>
    <name evidence="3" type="ORF">BET10_18080</name>
</gene>
<dbReference type="GO" id="GO:0000270">
    <property type="term" value="P:peptidoglycan metabolic process"/>
    <property type="evidence" value="ECO:0007669"/>
    <property type="project" value="TreeGrafter"/>
</dbReference>
<dbReference type="RefSeq" id="WP_070986648.1">
    <property type="nucleotide sequence ID" value="NZ_MKJU01000030.1"/>
</dbReference>
<keyword evidence="1" id="KW-0812">Transmembrane</keyword>
<keyword evidence="4" id="KW-1185">Reference proteome</keyword>
<dbReference type="InterPro" id="IPR003848">
    <property type="entry name" value="DUF218"/>
</dbReference>
<dbReference type="STRING" id="1859457.BET10_18080"/>
<evidence type="ECO:0000313" key="4">
    <source>
        <dbReference type="Proteomes" id="UP000179786"/>
    </source>
</evidence>
<dbReference type="OrthoDB" id="9809813at2"/>
<dbReference type="InterPro" id="IPR051599">
    <property type="entry name" value="Cell_Envelope_Assoc"/>
</dbReference>
<dbReference type="AlphaFoldDB" id="A0A1S1MTH3"/>
<keyword evidence="1" id="KW-1133">Transmembrane helix</keyword>
<name>A0A1S1MTH3_9GAMM</name>
<reference evidence="3 4" key="1">
    <citation type="submission" date="2016-09" db="EMBL/GenBank/DDBJ databases">
        <title>Pseudoalteromonas amylolytica sp. nov., isolated from the surface seawater.</title>
        <authorList>
            <person name="Wu Y.-H."/>
            <person name="Cheng H."/>
            <person name="Jin X.-B."/>
            <person name="Wang C.-S."/>
            <person name="Xu X.-W."/>
        </authorList>
    </citation>
    <scope>NUCLEOTIDE SEQUENCE [LARGE SCALE GENOMIC DNA]</scope>
    <source>
        <strain evidence="3 4">JW1</strain>
    </source>
</reference>
<dbReference type="CDD" id="cd06259">
    <property type="entry name" value="YdcF-like"/>
    <property type="match status" value="1"/>
</dbReference>
<organism evidence="3 4">
    <name type="scientific">Pseudoalteromonas amylolytica</name>
    <dbReference type="NCBI Taxonomy" id="1859457"/>
    <lineage>
        <taxon>Bacteria</taxon>
        <taxon>Pseudomonadati</taxon>
        <taxon>Pseudomonadota</taxon>
        <taxon>Gammaproteobacteria</taxon>
        <taxon>Alteromonadales</taxon>
        <taxon>Pseudoalteromonadaceae</taxon>
        <taxon>Pseudoalteromonas</taxon>
    </lineage>
</organism>
<dbReference type="PANTHER" id="PTHR30336:SF4">
    <property type="entry name" value="ENVELOPE BIOGENESIS FACTOR ELYC"/>
    <property type="match status" value="1"/>
</dbReference>
<dbReference type="GO" id="GO:0043164">
    <property type="term" value="P:Gram-negative-bacterium-type cell wall biogenesis"/>
    <property type="evidence" value="ECO:0007669"/>
    <property type="project" value="TreeGrafter"/>
</dbReference>
<evidence type="ECO:0000256" key="1">
    <source>
        <dbReference type="SAM" id="Phobius"/>
    </source>
</evidence>
<sequence>MFLFKKVLGGLLMPLPLSLIIVAICLLFVSKANLKSYIMLWLTVIALWCISTPFFASKITTSAESQWHTFDVSKHPKIDKIVVLGCGVHPNSQQLANAQLTGCSSARLIEGLRLAHHYKSAELIVSGHQSAPLMKQTAIALGIPSVRVRANPSAMDTKDEAKLLAPYLVDRQVALVTSASHMARAKNLFWAQGVDTIAAPTQFHNLHNAPDYKQFIAQVSVLEAVTTHYHEMLGTLWIKVRRIIDPEAL</sequence>
<dbReference type="GO" id="GO:0005886">
    <property type="term" value="C:plasma membrane"/>
    <property type="evidence" value="ECO:0007669"/>
    <property type="project" value="TreeGrafter"/>
</dbReference>
<dbReference type="EMBL" id="MKJU01000030">
    <property type="protein sequence ID" value="OHU88736.1"/>
    <property type="molecule type" value="Genomic_DNA"/>
</dbReference>
<feature type="domain" description="DUF218" evidence="2">
    <location>
        <begin position="79"/>
        <end position="234"/>
    </location>
</feature>
<dbReference type="Pfam" id="PF02698">
    <property type="entry name" value="DUF218"/>
    <property type="match status" value="1"/>
</dbReference>
<proteinExistence type="predicted"/>
<feature type="transmembrane region" description="Helical" evidence="1">
    <location>
        <begin position="36"/>
        <end position="56"/>
    </location>
</feature>
<feature type="transmembrane region" description="Helical" evidence="1">
    <location>
        <begin position="7"/>
        <end position="30"/>
    </location>
</feature>
<dbReference type="Proteomes" id="UP000179786">
    <property type="component" value="Unassembled WGS sequence"/>
</dbReference>
<evidence type="ECO:0000313" key="3">
    <source>
        <dbReference type="EMBL" id="OHU88736.1"/>
    </source>
</evidence>
<keyword evidence="1" id="KW-0472">Membrane</keyword>